<keyword evidence="12" id="KW-1185">Reference proteome</keyword>
<dbReference type="SUPFAM" id="SSF75005">
    <property type="entry name" value="Arabinanase/levansucrase/invertase"/>
    <property type="match status" value="1"/>
</dbReference>
<dbReference type="EMBL" id="MCGH01000002">
    <property type="protein sequence ID" value="ODM05204.1"/>
    <property type="molecule type" value="Genomic_DNA"/>
</dbReference>
<keyword evidence="3 4" id="KW-0326">Glycosidase</keyword>
<evidence type="ECO:0000259" key="6">
    <source>
        <dbReference type="Pfam" id="PF08244"/>
    </source>
</evidence>
<evidence type="ECO:0000256" key="2">
    <source>
        <dbReference type="ARBA" id="ARBA00022801"/>
    </source>
</evidence>
<evidence type="ECO:0000256" key="4">
    <source>
        <dbReference type="RuleBase" id="RU362110"/>
    </source>
</evidence>
<evidence type="ECO:0000313" key="10">
    <source>
        <dbReference type="Proteomes" id="UP000094067"/>
    </source>
</evidence>
<evidence type="ECO:0000256" key="3">
    <source>
        <dbReference type="ARBA" id="ARBA00023295"/>
    </source>
</evidence>
<dbReference type="InterPro" id="IPR013320">
    <property type="entry name" value="ConA-like_dom_sf"/>
</dbReference>
<name>A0A1E3A8U9_9FIRM</name>
<dbReference type="InterPro" id="IPR018053">
    <property type="entry name" value="Glyco_hydro_32_AS"/>
</dbReference>
<organism evidence="7 10">
    <name type="scientific">Eisenbergiella tayi</name>
    <dbReference type="NCBI Taxonomy" id="1432052"/>
    <lineage>
        <taxon>Bacteria</taxon>
        <taxon>Bacillati</taxon>
        <taxon>Bacillota</taxon>
        <taxon>Clostridia</taxon>
        <taxon>Lachnospirales</taxon>
        <taxon>Lachnospiraceae</taxon>
        <taxon>Eisenbergiella</taxon>
    </lineage>
</organism>
<dbReference type="Proteomes" id="UP000094869">
    <property type="component" value="Unassembled WGS sequence"/>
</dbReference>
<dbReference type="Pfam" id="PF00251">
    <property type="entry name" value="Glyco_hydro_32N"/>
    <property type="match status" value="1"/>
</dbReference>
<comment type="caution">
    <text evidence="7">The sequence shown here is derived from an EMBL/GenBank/DDBJ whole genome shotgun (WGS) entry which is preliminary data.</text>
</comment>
<dbReference type="GO" id="GO:0005737">
    <property type="term" value="C:cytoplasm"/>
    <property type="evidence" value="ECO:0007669"/>
    <property type="project" value="TreeGrafter"/>
</dbReference>
<gene>
    <name evidence="7" type="primary">sacC_2</name>
    <name evidence="8" type="ORF">BEI59_16455</name>
    <name evidence="7" type="ORF">BEI61_01087</name>
    <name evidence="9" type="ORF">BEI63_18460</name>
</gene>
<dbReference type="GO" id="GO:0005987">
    <property type="term" value="P:sucrose catabolic process"/>
    <property type="evidence" value="ECO:0007669"/>
    <property type="project" value="TreeGrafter"/>
</dbReference>
<dbReference type="Pfam" id="PF08244">
    <property type="entry name" value="Glyco_hydro_32C"/>
    <property type="match status" value="1"/>
</dbReference>
<reference evidence="7 10" key="1">
    <citation type="submission" date="2016-07" db="EMBL/GenBank/DDBJ databases">
        <title>Characterization of isolates of Eisenbergiella tayi derived from blood cultures, using whole genome sequencing.</title>
        <authorList>
            <person name="Burdz T."/>
            <person name="Wiebe D."/>
            <person name="Huynh C."/>
            <person name="Bernard K."/>
        </authorList>
    </citation>
    <scope>NUCLEOTIDE SEQUENCE [LARGE SCALE GENOMIC DNA]</scope>
    <source>
        <strain evidence="7 10">NML 110608</strain>
    </source>
</reference>
<dbReference type="Gene3D" id="2.60.120.560">
    <property type="entry name" value="Exo-inulinase, domain 1"/>
    <property type="match status" value="1"/>
</dbReference>
<dbReference type="GO" id="GO:0004575">
    <property type="term" value="F:sucrose alpha-glucosidase activity"/>
    <property type="evidence" value="ECO:0007669"/>
    <property type="project" value="TreeGrafter"/>
</dbReference>
<evidence type="ECO:0000313" key="7">
    <source>
        <dbReference type="EMBL" id="ODM05204.1"/>
    </source>
</evidence>
<sequence length="467" mass="52909">MQTKNNYRPVVHFTPPANWMNDPNGMVYANGRYHLFYQYYPAAPYWGPMHWGHAVTRDLLHWEHLPTALYPDELGCIFSGSCVLDKENLSGFGSLENPPMIAVYTSHNTTTHLEQQSIAYSLDYEHFEKYYGNPIIANEGQPDFRDPKVFWNPIKQCYSLVLAAGKNVEFYSSRNLKDWEKTGEFQAGIHGLGGICECPDCFPLQTEDGEKWVLIISMILPPEETGKENNAFDRMSHITQYYIGSFDGNTFIDTEKSDIPLLPDFGTDNYAAVTFQNLDEKVMIGWADNWDYAAQAPTADSGFRGKMTLAREMKLVKTEQGYRLSFSFKGTEALEAVSFPLAQGDNRLHSDTFGLKAAVKGTGKIVFRNSSGEFVEITVTEEEITVDRRHAGQSSFQQDYEKESYGLNRAPRQLRDSSEIEIIFDKCILEVLADNGLTPFTVSVFPLQPYEKIGVTGDIQAKLFYLC</sequence>
<dbReference type="EC" id="3.2.1.80" evidence="7"/>
<dbReference type="RefSeq" id="WP_069151554.1">
    <property type="nucleotide sequence ID" value="NZ_DAWDRA010000017.1"/>
</dbReference>
<evidence type="ECO:0000259" key="5">
    <source>
        <dbReference type="Pfam" id="PF00251"/>
    </source>
</evidence>
<dbReference type="Proteomes" id="UP000094067">
    <property type="component" value="Unassembled WGS sequence"/>
</dbReference>
<feature type="domain" description="Glycosyl hydrolase family 32 C-terminal" evidence="6">
    <location>
        <begin position="352"/>
        <end position="453"/>
    </location>
</feature>
<dbReference type="InterPro" id="IPR001362">
    <property type="entry name" value="Glyco_hydro_32"/>
</dbReference>
<dbReference type="Proteomes" id="UP000094271">
    <property type="component" value="Unassembled WGS sequence"/>
</dbReference>
<reference evidence="8 11" key="3">
    <citation type="submission" date="2016-08" db="EMBL/GenBank/DDBJ databases">
        <authorList>
            <person name="Seilhamer J.J."/>
        </authorList>
    </citation>
    <scope>NUCLEOTIDE SEQUENCE [LARGE SCALE GENOMIC DNA]</scope>
    <source>
        <strain evidence="8 11">NML150140-1</strain>
    </source>
</reference>
<dbReference type="EMBL" id="MEHD01000026">
    <property type="protein sequence ID" value="ODR53772.1"/>
    <property type="molecule type" value="Genomic_DNA"/>
</dbReference>
<reference evidence="9 12" key="2">
    <citation type="submission" date="2016-08" db="EMBL/GenBank/DDBJ databases">
        <title>Characterization of Isolates of Eisenbergiella tayi Derived from Blood Cultures, Using Whole Genome Sequencing.</title>
        <authorList>
            <person name="Bernier A.-M."/>
            <person name="Burdz T."/>
            <person name="Wiebe D."/>
            <person name="Bernard K."/>
        </authorList>
    </citation>
    <scope>NUCLEOTIDE SEQUENCE [LARGE SCALE GENOMIC DNA]</scope>
    <source>
        <strain evidence="9 12">NML120146</strain>
    </source>
</reference>
<evidence type="ECO:0000313" key="9">
    <source>
        <dbReference type="EMBL" id="ODR53772.1"/>
    </source>
</evidence>
<dbReference type="PROSITE" id="PS00609">
    <property type="entry name" value="GLYCOSYL_HYDROL_F32"/>
    <property type="match status" value="1"/>
</dbReference>
<evidence type="ECO:0000313" key="11">
    <source>
        <dbReference type="Proteomes" id="UP000094271"/>
    </source>
</evidence>
<dbReference type="InterPro" id="IPR013189">
    <property type="entry name" value="Glyco_hydro_32_C"/>
</dbReference>
<evidence type="ECO:0000256" key="1">
    <source>
        <dbReference type="ARBA" id="ARBA00009902"/>
    </source>
</evidence>
<dbReference type="Gene3D" id="2.115.10.20">
    <property type="entry name" value="Glycosyl hydrolase domain, family 43"/>
    <property type="match status" value="1"/>
</dbReference>
<dbReference type="PANTHER" id="PTHR42800:SF1">
    <property type="entry name" value="EXOINULINASE INUD (AFU_ORTHOLOGUE AFUA_5G00480)"/>
    <property type="match status" value="1"/>
</dbReference>
<dbReference type="AlphaFoldDB" id="A0A1E3A8U9"/>
<comment type="similarity">
    <text evidence="1 4">Belongs to the glycosyl hydrolase 32 family.</text>
</comment>
<dbReference type="OrthoDB" id="9759709at2"/>
<protein>
    <submittedName>
        <fullName evidence="7">Levanase</fullName>
        <ecNumber evidence="7">3.2.1.80</ecNumber>
    </submittedName>
</protein>
<feature type="domain" description="Glycosyl hydrolase family 32 N-terminal" evidence="5">
    <location>
        <begin position="12"/>
        <end position="319"/>
    </location>
</feature>
<dbReference type="EMBL" id="MEHA01000011">
    <property type="protein sequence ID" value="ODR50441.1"/>
    <property type="molecule type" value="Genomic_DNA"/>
</dbReference>
<dbReference type="InterPro" id="IPR023296">
    <property type="entry name" value="Glyco_hydro_beta-prop_sf"/>
</dbReference>
<dbReference type="GO" id="GO:0051669">
    <property type="term" value="F:fructan beta-fructosidase activity"/>
    <property type="evidence" value="ECO:0007669"/>
    <property type="project" value="UniProtKB-EC"/>
</dbReference>
<dbReference type="CDD" id="cd18622">
    <property type="entry name" value="GH32_Inu-like"/>
    <property type="match status" value="1"/>
</dbReference>
<dbReference type="SMART" id="SM00640">
    <property type="entry name" value="Glyco_32"/>
    <property type="match status" value="1"/>
</dbReference>
<proteinExistence type="inferred from homology"/>
<evidence type="ECO:0000313" key="8">
    <source>
        <dbReference type="EMBL" id="ODR50441.1"/>
    </source>
</evidence>
<accession>A0A1E3A8U9</accession>
<dbReference type="InterPro" id="IPR013148">
    <property type="entry name" value="Glyco_hydro_32_N"/>
</dbReference>
<evidence type="ECO:0000313" key="12">
    <source>
        <dbReference type="Proteomes" id="UP000094869"/>
    </source>
</evidence>
<keyword evidence="2 4" id="KW-0378">Hydrolase</keyword>
<dbReference type="SUPFAM" id="SSF49899">
    <property type="entry name" value="Concanavalin A-like lectins/glucanases"/>
    <property type="match status" value="1"/>
</dbReference>
<dbReference type="PANTHER" id="PTHR42800">
    <property type="entry name" value="EXOINULINASE INUD (AFU_ORTHOLOGUE AFUA_5G00480)"/>
    <property type="match status" value="1"/>
</dbReference>